<protein>
    <submittedName>
        <fullName evidence="3">Heat shock 70 kDa protein 12A</fullName>
    </submittedName>
</protein>
<dbReference type="CDD" id="cd10229">
    <property type="entry name" value="ASKHA_NBD_HSP70_HSPA12"/>
    <property type="match status" value="1"/>
</dbReference>
<dbReference type="GO" id="GO:0140662">
    <property type="term" value="F:ATP-dependent protein folding chaperone"/>
    <property type="evidence" value="ECO:0007669"/>
    <property type="project" value="InterPro"/>
</dbReference>
<dbReference type="EMBL" id="JAABOA010003174">
    <property type="protein sequence ID" value="KAF9578954.1"/>
    <property type="molecule type" value="Genomic_DNA"/>
</dbReference>
<keyword evidence="2" id="KW-0067">ATP-binding</keyword>
<dbReference type="InterPro" id="IPR013126">
    <property type="entry name" value="Hsp_70_fam"/>
</dbReference>
<sequence>MSISKFDLTRFRFVIGIDFGTTFSYVRMNYEPHQTTKYPKTPTLSLYGANDGLTPSHDSWGQRAFQEARKSNSKGILLQKFKLRLDENLSLDPMPIDVDVVHVIADYLRCLYRHVSEKIISNYGYQIDRDMFRFCLTVPAMWSDRAKDAMRQAAILAGLVVQNDHPDRLLLVTEPEAAALYCQLKCKQFNLEHGDQFMVCDAGGGTVDLIVYEIEDTADGRRLSEVTQGHGASCGSIFIDQQFQSFLEKKFGTQGLTLPNNVMNKFVDEFISKVKPDFSSDHNSFLEVPRDECFNGLQDKSAIGIHGTTLVLQGSELKEHVFEPVVTQVIDLIHIQLQRAQSCKNIFLVGGFGSSEYLQKRIRDTLRGSSVVLFIPPNAEMAVVRGAVYAGLELMTITSRFSRRGYGVHIAKPFEEGVDSPLTLKSYPDGGRWCLDRFDCLIKKGARITIDESVCIPAQARKGVTYNVSIYAYDRVGAPPRYITDQGVSKVGDIPFKALFDDSDPDGSAVDCLIRLFFGRCEIRVIVAVQGEKYTSGIRYEGIGSH</sequence>
<keyword evidence="4" id="KW-1185">Reference proteome</keyword>
<evidence type="ECO:0000256" key="1">
    <source>
        <dbReference type="ARBA" id="ARBA00022741"/>
    </source>
</evidence>
<dbReference type="OrthoDB" id="2963168at2759"/>
<dbReference type="Proteomes" id="UP000780801">
    <property type="component" value="Unassembled WGS sequence"/>
</dbReference>
<dbReference type="Pfam" id="PF00012">
    <property type="entry name" value="HSP70"/>
    <property type="match status" value="1"/>
</dbReference>
<dbReference type="SUPFAM" id="SSF53067">
    <property type="entry name" value="Actin-like ATPase domain"/>
    <property type="match status" value="2"/>
</dbReference>
<dbReference type="PANTHER" id="PTHR14187:SF5">
    <property type="entry name" value="HEAT SHOCK 70 KDA PROTEIN 12A"/>
    <property type="match status" value="1"/>
</dbReference>
<dbReference type="InterPro" id="IPR043129">
    <property type="entry name" value="ATPase_NBD"/>
</dbReference>
<organism evidence="3 4">
    <name type="scientific">Lunasporangiospora selenospora</name>
    <dbReference type="NCBI Taxonomy" id="979761"/>
    <lineage>
        <taxon>Eukaryota</taxon>
        <taxon>Fungi</taxon>
        <taxon>Fungi incertae sedis</taxon>
        <taxon>Mucoromycota</taxon>
        <taxon>Mortierellomycotina</taxon>
        <taxon>Mortierellomycetes</taxon>
        <taxon>Mortierellales</taxon>
        <taxon>Mortierellaceae</taxon>
        <taxon>Lunasporangiospora</taxon>
    </lineage>
</organism>
<dbReference type="GO" id="GO:0005524">
    <property type="term" value="F:ATP binding"/>
    <property type="evidence" value="ECO:0007669"/>
    <property type="project" value="UniProtKB-KW"/>
</dbReference>
<accession>A0A9P6FPB5</accession>
<dbReference type="Gene3D" id="3.30.420.40">
    <property type="match status" value="2"/>
</dbReference>
<proteinExistence type="predicted"/>
<dbReference type="PRINTS" id="PR00301">
    <property type="entry name" value="HEATSHOCK70"/>
</dbReference>
<evidence type="ECO:0000313" key="3">
    <source>
        <dbReference type="EMBL" id="KAF9578954.1"/>
    </source>
</evidence>
<dbReference type="PANTHER" id="PTHR14187">
    <property type="entry name" value="ALPHA KINASE/ELONGATION FACTOR 2 KINASE"/>
    <property type="match status" value="1"/>
</dbReference>
<evidence type="ECO:0000256" key="2">
    <source>
        <dbReference type="ARBA" id="ARBA00022840"/>
    </source>
</evidence>
<comment type="caution">
    <text evidence="3">The sequence shown here is derived from an EMBL/GenBank/DDBJ whole genome shotgun (WGS) entry which is preliminary data.</text>
</comment>
<evidence type="ECO:0000313" key="4">
    <source>
        <dbReference type="Proteomes" id="UP000780801"/>
    </source>
</evidence>
<reference evidence="3" key="1">
    <citation type="journal article" date="2020" name="Fungal Divers.">
        <title>Resolving the Mortierellaceae phylogeny through synthesis of multi-gene phylogenetics and phylogenomics.</title>
        <authorList>
            <person name="Vandepol N."/>
            <person name="Liber J."/>
            <person name="Desiro A."/>
            <person name="Na H."/>
            <person name="Kennedy M."/>
            <person name="Barry K."/>
            <person name="Grigoriev I.V."/>
            <person name="Miller A.N."/>
            <person name="O'Donnell K."/>
            <person name="Stajich J.E."/>
            <person name="Bonito G."/>
        </authorList>
    </citation>
    <scope>NUCLEOTIDE SEQUENCE</scope>
    <source>
        <strain evidence="3">KOD1015</strain>
    </source>
</reference>
<dbReference type="AlphaFoldDB" id="A0A9P6FPB5"/>
<dbReference type="Gene3D" id="3.90.640.10">
    <property type="entry name" value="Actin, Chain A, domain 4"/>
    <property type="match status" value="1"/>
</dbReference>
<gene>
    <name evidence="3" type="primary">HSPA12A_5</name>
    <name evidence="3" type="ORF">BGW38_004997</name>
</gene>
<name>A0A9P6FPB5_9FUNG</name>
<keyword evidence="3" id="KW-0346">Stress response</keyword>
<keyword evidence="1" id="KW-0547">Nucleotide-binding</keyword>